<keyword evidence="1" id="KW-0472">Membrane</keyword>
<dbReference type="RefSeq" id="WP_003514077.1">
    <property type="nucleotide sequence ID" value="NZ_CP013828.1"/>
</dbReference>
<feature type="transmembrane region" description="Helical" evidence="1">
    <location>
        <begin position="62"/>
        <end position="82"/>
    </location>
</feature>
<evidence type="ECO:0000256" key="1">
    <source>
        <dbReference type="SAM" id="Phobius"/>
    </source>
</evidence>
<organism evidence="2 3">
    <name type="scientific">Acetivibrio thermocellus AD2</name>
    <dbReference type="NCBI Taxonomy" id="1138384"/>
    <lineage>
        <taxon>Bacteria</taxon>
        <taxon>Bacillati</taxon>
        <taxon>Bacillota</taxon>
        <taxon>Clostridia</taxon>
        <taxon>Eubacteriales</taxon>
        <taxon>Oscillospiraceae</taxon>
        <taxon>Acetivibrio</taxon>
    </lineage>
</organism>
<proteinExistence type="predicted"/>
<sequence length="104" mass="11968">MKKLLEKYLIVKYILTSYAKTLLISLAVLAAVFAVLKFTGWYAGIESALDLQYNSPLILVPLYGFAVLAVLCFFVGFLIYFYKYKRPKIKTRFYKVFSSILGEK</sequence>
<keyword evidence="1" id="KW-1133">Transmembrane helix</keyword>
<reference evidence="2 3" key="1">
    <citation type="submission" date="2017-09" db="EMBL/GenBank/DDBJ databases">
        <title>Evaluation of Pacific Biosciences Sequencing Technology to Finishing C. thermocellum Genome Sequences.</title>
        <authorList>
            <person name="Brown S."/>
        </authorList>
    </citation>
    <scope>NUCLEOTIDE SEQUENCE [LARGE SCALE GENOMIC DNA]</scope>
    <source>
        <strain evidence="2 3">AD2</strain>
    </source>
</reference>
<dbReference type="EMBL" id="PDBW01000001">
    <property type="protein sequence ID" value="PFH03981.1"/>
    <property type="molecule type" value="Genomic_DNA"/>
</dbReference>
<accession>A0AB36TK33</accession>
<evidence type="ECO:0000313" key="3">
    <source>
        <dbReference type="Proteomes" id="UP000223596"/>
    </source>
</evidence>
<gene>
    <name evidence="2" type="ORF">M972_112800</name>
</gene>
<feature type="transmembrane region" description="Helical" evidence="1">
    <location>
        <begin position="21"/>
        <end position="42"/>
    </location>
</feature>
<evidence type="ECO:0000313" key="2">
    <source>
        <dbReference type="EMBL" id="PFH03981.1"/>
    </source>
</evidence>
<comment type="caution">
    <text evidence="2">The sequence shown here is derived from an EMBL/GenBank/DDBJ whole genome shotgun (WGS) entry which is preliminary data.</text>
</comment>
<keyword evidence="1" id="KW-0812">Transmembrane</keyword>
<dbReference type="Proteomes" id="UP000223596">
    <property type="component" value="Unassembled WGS sequence"/>
</dbReference>
<protein>
    <submittedName>
        <fullName evidence="2">Uncharacterized protein</fullName>
    </submittedName>
</protein>
<name>A0AB36TK33_ACETH</name>
<dbReference type="GeneID" id="35802894"/>
<dbReference type="AlphaFoldDB" id="A0AB36TK33"/>